<gene>
    <name evidence="7" type="ORF">A374_03049</name>
</gene>
<sequence length="362" mass="40114">MATIVSVQSVNLPYKVTQEEVMTFAKHQFSSHFKDIDRLLPVFENGGIQTRYLVSPLEWFTEVRSFQEKNDCYIQNAVKFGCEAMDRCLASSPFLQRAVSYDEIDALFFISSTGISAPSIEARWMNERSFSPHTKRIPIWGLGCAGGASGLSRAYDYCKAFPRANVLVVAVEFCSLTFQQEDGSKSNFIGTSLFGDGVACVLLCGDASALLKERTSKSVPVIKDVQTTLMPHSEDVMGWDVKNEGLYVVFSRDIPTIVSQWLQPTVAEFLEKRTIRFSEIDHWIAHPGGQKVLTAYEAALGLTSTQLQSAQDVLRTNGNMSSATILYVLQRVVNQAQKQGDKGIMMALGPGFSAELVLVEWA</sequence>
<dbReference type="PIRSF" id="PIRSF000451">
    <property type="entry name" value="PKS_III"/>
    <property type="match status" value="1"/>
</dbReference>
<dbReference type="OrthoDB" id="9786288at2"/>
<evidence type="ECO:0000313" key="8">
    <source>
        <dbReference type="Proteomes" id="UP000004080"/>
    </source>
</evidence>
<comment type="similarity">
    <text evidence="1">Belongs to the thiolase-like superfamily. Chalcone/stilbene synthases family.</text>
</comment>
<dbReference type="Proteomes" id="UP000004080">
    <property type="component" value="Unassembled WGS sequence"/>
</dbReference>
<feature type="domain" description="Chalcone/stilbene synthase C-terminal" evidence="6">
    <location>
        <begin position="226"/>
        <end position="359"/>
    </location>
</feature>
<evidence type="ECO:0000313" key="7">
    <source>
        <dbReference type="EMBL" id="EIT86514.1"/>
    </source>
</evidence>
<dbReference type="PANTHER" id="PTHR11877">
    <property type="entry name" value="HYDROXYMETHYLGLUTARYL-COA SYNTHASE"/>
    <property type="match status" value="1"/>
</dbReference>
<dbReference type="PATRIC" id="fig|1196324.3.peg.617"/>
<feature type="domain" description="Chalcone/stilbene synthase N-terminal" evidence="5">
    <location>
        <begin position="65"/>
        <end position="206"/>
    </location>
</feature>
<dbReference type="InterPro" id="IPR016039">
    <property type="entry name" value="Thiolase-like"/>
</dbReference>
<dbReference type="Pfam" id="PF00195">
    <property type="entry name" value="Chal_sti_synt_N"/>
    <property type="match status" value="1"/>
</dbReference>
<evidence type="ECO:0000259" key="5">
    <source>
        <dbReference type="Pfam" id="PF00195"/>
    </source>
</evidence>
<dbReference type="GO" id="GO:0016747">
    <property type="term" value="F:acyltransferase activity, transferring groups other than amino-acyl groups"/>
    <property type="evidence" value="ECO:0007669"/>
    <property type="project" value="InterPro"/>
</dbReference>
<dbReference type="eggNOG" id="COG3424">
    <property type="taxonomic scope" value="Bacteria"/>
</dbReference>
<keyword evidence="8" id="KW-1185">Reference proteome</keyword>
<evidence type="ECO:0000256" key="1">
    <source>
        <dbReference type="ARBA" id="ARBA00005531"/>
    </source>
</evidence>
<proteinExistence type="inferred from homology"/>
<dbReference type="AlphaFoldDB" id="I8ALM5"/>
<dbReference type="Gene3D" id="3.40.47.10">
    <property type="match status" value="2"/>
</dbReference>
<accession>I8ALM5</accession>
<evidence type="ECO:0000256" key="3">
    <source>
        <dbReference type="ARBA" id="ARBA00023315"/>
    </source>
</evidence>
<evidence type="ECO:0000256" key="2">
    <source>
        <dbReference type="ARBA" id="ARBA00022679"/>
    </source>
</evidence>
<dbReference type="InterPro" id="IPR001099">
    <property type="entry name" value="Chalcone/stilbene_synt_N"/>
</dbReference>
<dbReference type="SUPFAM" id="SSF53901">
    <property type="entry name" value="Thiolase-like"/>
    <property type="match status" value="1"/>
</dbReference>
<feature type="active site" description="Acyl-thioester intermediate" evidence="4">
    <location>
        <position position="144"/>
    </location>
</feature>
<dbReference type="PANTHER" id="PTHR11877:SF99">
    <property type="entry name" value="1,3,6,8-TETRAHYDROXYNAPHTHALENE SYNTHASE"/>
    <property type="match status" value="1"/>
</dbReference>
<name>I8ALM5_9BACL</name>
<comment type="caution">
    <text evidence="7">The sequence shown here is derived from an EMBL/GenBank/DDBJ whole genome shotgun (WGS) entry which is preliminary data.</text>
</comment>
<dbReference type="Pfam" id="PF02797">
    <property type="entry name" value="Chal_sti_synt_C"/>
    <property type="match status" value="1"/>
</dbReference>
<dbReference type="InterPro" id="IPR011141">
    <property type="entry name" value="Polyketide_synthase_type-III"/>
</dbReference>
<protein>
    <submittedName>
        <fullName evidence="7">Terpene family molecule synthase</fullName>
    </submittedName>
</protein>
<dbReference type="STRING" id="1196324.A374_03049"/>
<dbReference type="InterPro" id="IPR012328">
    <property type="entry name" value="Chalcone/stilbene_synt_C"/>
</dbReference>
<dbReference type="RefSeq" id="WP_007200709.1">
    <property type="nucleotide sequence ID" value="NZ_AKKV01000020.1"/>
</dbReference>
<dbReference type="GO" id="GO:0030639">
    <property type="term" value="P:polyketide biosynthetic process"/>
    <property type="evidence" value="ECO:0007669"/>
    <property type="project" value="TreeGrafter"/>
</dbReference>
<dbReference type="CDD" id="cd00831">
    <property type="entry name" value="CHS_like"/>
    <property type="match status" value="1"/>
</dbReference>
<keyword evidence="2" id="KW-0808">Transferase</keyword>
<evidence type="ECO:0000259" key="6">
    <source>
        <dbReference type="Pfam" id="PF02797"/>
    </source>
</evidence>
<organism evidence="7 8">
    <name type="scientific">Fictibacillus macauensis ZFHKF-1</name>
    <dbReference type="NCBI Taxonomy" id="1196324"/>
    <lineage>
        <taxon>Bacteria</taxon>
        <taxon>Bacillati</taxon>
        <taxon>Bacillota</taxon>
        <taxon>Bacilli</taxon>
        <taxon>Bacillales</taxon>
        <taxon>Fictibacillaceae</taxon>
        <taxon>Fictibacillus</taxon>
    </lineage>
</organism>
<reference evidence="7 8" key="1">
    <citation type="journal article" date="2012" name="J. Bacteriol.">
        <title>Genome of Bacillus macauensis ZFHKF-1, a Long-Chain-Forming Bacterium.</title>
        <authorList>
            <person name="Cai L."/>
            <person name="Zhang T."/>
        </authorList>
    </citation>
    <scope>NUCLEOTIDE SEQUENCE [LARGE SCALE GENOMIC DNA]</scope>
    <source>
        <strain evidence="7 8">ZFHKF-1</strain>
    </source>
</reference>
<evidence type="ECO:0000256" key="4">
    <source>
        <dbReference type="PIRSR" id="PIRSR000451-1"/>
    </source>
</evidence>
<keyword evidence="3" id="KW-0012">Acyltransferase</keyword>
<dbReference type="EMBL" id="AKKV01000020">
    <property type="protein sequence ID" value="EIT86514.1"/>
    <property type="molecule type" value="Genomic_DNA"/>
</dbReference>